<dbReference type="WBParaSite" id="HPBE_0002582501-mRNA-1">
    <property type="protein sequence ID" value="HPBE_0002582501-mRNA-1"/>
    <property type="gene ID" value="HPBE_0002582501"/>
</dbReference>
<protein>
    <submittedName>
        <fullName evidence="4">Transposase</fullName>
    </submittedName>
</protein>
<proteinExistence type="predicted"/>
<feature type="compositionally biased region" description="Polar residues" evidence="1">
    <location>
        <begin position="1"/>
        <end position="13"/>
    </location>
</feature>
<reference evidence="4" key="2">
    <citation type="submission" date="2019-09" db="UniProtKB">
        <authorList>
            <consortium name="WormBaseParasite"/>
        </authorList>
    </citation>
    <scope>IDENTIFICATION</scope>
</reference>
<gene>
    <name evidence="2" type="ORF">HPBE_LOCUS25824</name>
</gene>
<dbReference type="EMBL" id="UZAH01038662">
    <property type="protein sequence ID" value="VDP54106.1"/>
    <property type="molecule type" value="Genomic_DNA"/>
</dbReference>
<sequence>MLGIKRSTSTTSYKEMKARNGTRLHHESCFYEKDVNYANGYCYSKKHEGVCANSDQLLAEIGALELLSQPTVTIRKLLKAFRF</sequence>
<accession>A0A3P8IFE3</accession>
<name>A0A183GT05_HELPZ</name>
<reference evidence="2 3" key="1">
    <citation type="submission" date="2018-11" db="EMBL/GenBank/DDBJ databases">
        <authorList>
            <consortium name="Pathogen Informatics"/>
        </authorList>
    </citation>
    <scope>NUCLEOTIDE SEQUENCE [LARGE SCALE GENOMIC DNA]</scope>
</reference>
<keyword evidence="3" id="KW-1185">Reference proteome</keyword>
<dbReference type="Proteomes" id="UP000050761">
    <property type="component" value="Unassembled WGS sequence"/>
</dbReference>
<accession>A0A183GT05</accession>
<evidence type="ECO:0000256" key="1">
    <source>
        <dbReference type="SAM" id="MobiDB-lite"/>
    </source>
</evidence>
<organism evidence="3 4">
    <name type="scientific">Heligmosomoides polygyrus</name>
    <name type="common">Parasitic roundworm</name>
    <dbReference type="NCBI Taxonomy" id="6339"/>
    <lineage>
        <taxon>Eukaryota</taxon>
        <taxon>Metazoa</taxon>
        <taxon>Ecdysozoa</taxon>
        <taxon>Nematoda</taxon>
        <taxon>Chromadorea</taxon>
        <taxon>Rhabditida</taxon>
        <taxon>Rhabditina</taxon>
        <taxon>Rhabditomorpha</taxon>
        <taxon>Strongyloidea</taxon>
        <taxon>Heligmosomidae</taxon>
        <taxon>Heligmosomoides</taxon>
    </lineage>
</organism>
<evidence type="ECO:0000313" key="2">
    <source>
        <dbReference type="EMBL" id="VDP54106.1"/>
    </source>
</evidence>
<evidence type="ECO:0000313" key="3">
    <source>
        <dbReference type="Proteomes" id="UP000050761"/>
    </source>
</evidence>
<evidence type="ECO:0000313" key="4">
    <source>
        <dbReference type="WBParaSite" id="HPBE_0002582501-mRNA-1"/>
    </source>
</evidence>
<dbReference type="AlphaFoldDB" id="A0A183GT05"/>
<feature type="region of interest" description="Disordered" evidence="1">
    <location>
        <begin position="1"/>
        <end position="21"/>
    </location>
</feature>